<comment type="caution">
    <text evidence="6">The sequence shown here is derived from an EMBL/GenBank/DDBJ whole genome shotgun (WGS) entry which is preliminary data.</text>
</comment>
<dbReference type="AlphaFoldDB" id="J9H1V3"/>
<dbReference type="InterPro" id="IPR050553">
    <property type="entry name" value="Thioredoxin_ResA/DsbE_sf"/>
</dbReference>
<keyword evidence="2" id="KW-0201">Cytochrome c-type biogenesis</keyword>
<dbReference type="PANTHER" id="PTHR42852">
    <property type="entry name" value="THIOL:DISULFIDE INTERCHANGE PROTEIN DSBE"/>
    <property type="match status" value="1"/>
</dbReference>
<reference evidence="6" key="1">
    <citation type="journal article" date="2012" name="PLoS ONE">
        <title>Gene sets for utilization of primary and secondary nutrition supplies in the distal gut of endangered iberian lynx.</title>
        <authorList>
            <person name="Alcaide M."/>
            <person name="Messina E."/>
            <person name="Richter M."/>
            <person name="Bargiela R."/>
            <person name="Peplies J."/>
            <person name="Huws S.A."/>
            <person name="Newbold C.J."/>
            <person name="Golyshin P.N."/>
            <person name="Simon M.A."/>
            <person name="Lopez G."/>
            <person name="Yakimov M.M."/>
            <person name="Ferrer M."/>
        </authorList>
    </citation>
    <scope>NUCLEOTIDE SEQUENCE</scope>
</reference>
<evidence type="ECO:0000259" key="5">
    <source>
        <dbReference type="PROSITE" id="PS51352"/>
    </source>
</evidence>
<dbReference type="InterPro" id="IPR013766">
    <property type="entry name" value="Thioredoxin_domain"/>
</dbReference>
<dbReference type="CDD" id="cd02966">
    <property type="entry name" value="TlpA_like_family"/>
    <property type="match status" value="1"/>
</dbReference>
<evidence type="ECO:0000256" key="4">
    <source>
        <dbReference type="ARBA" id="ARBA00023284"/>
    </source>
</evidence>
<proteinExistence type="predicted"/>
<dbReference type="InterPro" id="IPR013740">
    <property type="entry name" value="Redoxin"/>
</dbReference>
<evidence type="ECO:0000313" key="6">
    <source>
        <dbReference type="EMBL" id="EJX07435.1"/>
    </source>
</evidence>
<dbReference type="EMBL" id="AMCI01000884">
    <property type="protein sequence ID" value="EJX07435.1"/>
    <property type="molecule type" value="Genomic_DNA"/>
</dbReference>
<dbReference type="GO" id="GO:0016491">
    <property type="term" value="F:oxidoreductase activity"/>
    <property type="evidence" value="ECO:0007669"/>
    <property type="project" value="InterPro"/>
</dbReference>
<gene>
    <name evidence="6" type="ORF">EVA_04445</name>
</gene>
<dbReference type="Pfam" id="PF08534">
    <property type="entry name" value="Redoxin"/>
    <property type="match status" value="1"/>
</dbReference>
<dbReference type="SUPFAM" id="SSF52833">
    <property type="entry name" value="Thioredoxin-like"/>
    <property type="match status" value="1"/>
</dbReference>
<feature type="domain" description="Thioredoxin" evidence="5">
    <location>
        <begin position="12"/>
        <end position="184"/>
    </location>
</feature>
<evidence type="ECO:0000256" key="1">
    <source>
        <dbReference type="ARBA" id="ARBA00004196"/>
    </source>
</evidence>
<evidence type="ECO:0000256" key="2">
    <source>
        <dbReference type="ARBA" id="ARBA00022748"/>
    </source>
</evidence>
<sequence>MRKFTCVLTAMLLCGSSFAANNLYKGNATETTIKTVYQSNDGVNIKSLDSNIKDSEILPAIAKEYKGKVVLIDFWATWCGPCRNAMKQLDTIKPALMKKDVVFVYVTGETSPLNDWKKMITNIEGDHYRLTSEQWSDLCTHLNIPGIPAYLLLNKDGSVAYSNLEKGGYPGNEILQNNIEVALTK</sequence>
<evidence type="ECO:0000256" key="3">
    <source>
        <dbReference type="ARBA" id="ARBA00023157"/>
    </source>
</evidence>
<dbReference type="PANTHER" id="PTHR42852:SF6">
    <property type="entry name" value="THIOL:DISULFIDE INTERCHANGE PROTEIN DSBE"/>
    <property type="match status" value="1"/>
</dbReference>
<keyword evidence="3" id="KW-1015">Disulfide bond</keyword>
<dbReference type="InterPro" id="IPR036249">
    <property type="entry name" value="Thioredoxin-like_sf"/>
</dbReference>
<name>J9H1V3_9ZZZZ</name>
<dbReference type="PROSITE" id="PS51352">
    <property type="entry name" value="THIOREDOXIN_2"/>
    <property type="match status" value="1"/>
</dbReference>
<keyword evidence="4" id="KW-0676">Redox-active center</keyword>
<dbReference type="GO" id="GO:0017004">
    <property type="term" value="P:cytochrome complex assembly"/>
    <property type="evidence" value="ECO:0007669"/>
    <property type="project" value="UniProtKB-KW"/>
</dbReference>
<comment type="subcellular location">
    <subcellularLocation>
        <location evidence="1">Cell envelope</location>
    </subcellularLocation>
</comment>
<organism evidence="6">
    <name type="scientific">gut metagenome</name>
    <dbReference type="NCBI Taxonomy" id="749906"/>
    <lineage>
        <taxon>unclassified sequences</taxon>
        <taxon>metagenomes</taxon>
        <taxon>organismal metagenomes</taxon>
    </lineage>
</organism>
<protein>
    <submittedName>
        <fullName evidence="6">Redoxin domain protein</fullName>
    </submittedName>
</protein>
<dbReference type="Gene3D" id="3.40.30.10">
    <property type="entry name" value="Glutaredoxin"/>
    <property type="match status" value="1"/>
</dbReference>
<accession>J9H1V3</accession>
<dbReference type="GO" id="GO:0030313">
    <property type="term" value="C:cell envelope"/>
    <property type="evidence" value="ECO:0007669"/>
    <property type="project" value="UniProtKB-SubCell"/>
</dbReference>